<reference evidence="11" key="1">
    <citation type="submission" date="2022-04" db="EMBL/GenBank/DDBJ databases">
        <title>Carnegiea gigantea Genome sequencing and assembly v2.</title>
        <authorList>
            <person name="Copetti D."/>
            <person name="Sanderson M.J."/>
            <person name="Burquez A."/>
            <person name="Wojciechowski M.F."/>
        </authorList>
    </citation>
    <scope>NUCLEOTIDE SEQUENCE</scope>
    <source>
        <strain evidence="11">SGP5-SGP5p</strain>
        <tissue evidence="11">Aerial part</tissue>
    </source>
</reference>
<feature type="compositionally biased region" description="Basic residues" evidence="9">
    <location>
        <begin position="489"/>
        <end position="498"/>
    </location>
</feature>
<dbReference type="FunFam" id="3.30.200.20:FF:000075">
    <property type="entry name" value="Probable serine/threonine-protein kinase WNK1"/>
    <property type="match status" value="1"/>
</dbReference>
<evidence type="ECO:0000256" key="9">
    <source>
        <dbReference type="SAM" id="MobiDB-lite"/>
    </source>
</evidence>
<dbReference type="GO" id="GO:0004674">
    <property type="term" value="F:protein serine/threonine kinase activity"/>
    <property type="evidence" value="ECO:0007669"/>
    <property type="project" value="UniProtKB-KW"/>
</dbReference>
<evidence type="ECO:0000256" key="6">
    <source>
        <dbReference type="ARBA" id="ARBA00022840"/>
    </source>
</evidence>
<dbReference type="InterPro" id="IPR050588">
    <property type="entry name" value="WNK_Ser-Thr_kinase"/>
</dbReference>
<dbReference type="SUPFAM" id="SSF56112">
    <property type="entry name" value="Protein kinase-like (PK-like)"/>
    <property type="match status" value="1"/>
</dbReference>
<keyword evidence="2" id="KW-0723">Serine/threonine-protein kinase</keyword>
<comment type="catalytic activity">
    <reaction evidence="8">
        <text>L-seryl-[protein] + ATP = O-phospho-L-seryl-[protein] + ADP + H(+)</text>
        <dbReference type="Rhea" id="RHEA:17989"/>
        <dbReference type="Rhea" id="RHEA-COMP:9863"/>
        <dbReference type="Rhea" id="RHEA-COMP:11604"/>
        <dbReference type="ChEBI" id="CHEBI:15378"/>
        <dbReference type="ChEBI" id="CHEBI:29999"/>
        <dbReference type="ChEBI" id="CHEBI:30616"/>
        <dbReference type="ChEBI" id="CHEBI:83421"/>
        <dbReference type="ChEBI" id="CHEBI:456216"/>
        <dbReference type="EC" id="2.7.11.1"/>
    </reaction>
</comment>
<keyword evidence="4" id="KW-0547">Nucleotide-binding</keyword>
<dbReference type="OrthoDB" id="1034557at2759"/>
<dbReference type="Gene3D" id="1.10.510.10">
    <property type="entry name" value="Transferase(Phosphotransferase) domain 1"/>
    <property type="match status" value="1"/>
</dbReference>
<dbReference type="PANTHER" id="PTHR13902">
    <property type="entry name" value="SERINE/THREONINE-PROTEIN KINASE WNK WITH NO LYSINE -RELATED"/>
    <property type="match status" value="1"/>
</dbReference>
<evidence type="ECO:0000256" key="3">
    <source>
        <dbReference type="ARBA" id="ARBA00022679"/>
    </source>
</evidence>
<protein>
    <recommendedName>
        <fullName evidence="1">non-specific serine/threonine protein kinase</fullName>
        <ecNumber evidence="1">2.7.11.1</ecNumber>
    </recommendedName>
</protein>
<evidence type="ECO:0000256" key="4">
    <source>
        <dbReference type="ARBA" id="ARBA00022741"/>
    </source>
</evidence>
<dbReference type="AlphaFoldDB" id="A0A9Q1KVQ2"/>
<gene>
    <name evidence="11" type="ORF">Cgig2_001332</name>
</gene>
<feature type="compositionally biased region" description="Low complexity" evidence="9">
    <location>
        <begin position="1"/>
        <end position="16"/>
    </location>
</feature>
<feature type="compositionally biased region" description="Low complexity" evidence="9">
    <location>
        <begin position="450"/>
        <end position="464"/>
    </location>
</feature>
<keyword evidence="6" id="KW-0067">ATP-binding</keyword>
<dbReference type="SMART" id="SM00220">
    <property type="entry name" value="S_TKc"/>
    <property type="match status" value="1"/>
</dbReference>
<dbReference type="PROSITE" id="PS00108">
    <property type="entry name" value="PROTEIN_KINASE_ST"/>
    <property type="match status" value="1"/>
</dbReference>
<dbReference type="Proteomes" id="UP001153076">
    <property type="component" value="Unassembled WGS sequence"/>
</dbReference>
<feature type="compositionally biased region" description="Basic and acidic residues" evidence="9">
    <location>
        <begin position="470"/>
        <end position="488"/>
    </location>
</feature>
<comment type="caution">
    <text evidence="11">The sequence shown here is derived from an EMBL/GenBank/DDBJ whole genome shotgun (WGS) entry which is preliminary data.</text>
</comment>
<name>A0A9Q1KVQ2_9CARY</name>
<feature type="domain" description="Protein kinase" evidence="10">
    <location>
        <begin position="36"/>
        <end position="268"/>
    </location>
</feature>
<dbReference type="FunFam" id="1.10.510.10:FF:000046">
    <property type="entry name" value="probable serine/threonine-protein kinase WNK9"/>
    <property type="match status" value="1"/>
</dbReference>
<dbReference type="InterPro" id="IPR011009">
    <property type="entry name" value="Kinase-like_dom_sf"/>
</dbReference>
<sequence length="519" mass="58160">MDLNSVSTSSSPSYQESPDHHDFFEIVERDPTGRYVRTAEILGDGATKTVYKAFDEVDGIEVAWNRIELSEDILKSGKKLEKLCAEAELLKSLKHENVIRLYREKHKHLDIKVIKKWATQILKGLDYLHSHNPPIAHRDLKCENIFVNGNSGEVTIGDLGLATVLEHATAHTFIGTPEFMAPEMYEDNYDQRVDIYSFGMCMLQMVTRKLPYSECKNQAQVFKKVISGIKPAAISKVTDPQVREFIDKCLAPVSERSSASDLLKDPFLAFGDSGIATCSPSLAESVCSSSSSPTSHHTCSSPPPVEQLKVAVTEMNTFKLAGTMKDKDSISMALWIADLGGEAKRIDFVFLLQNDTLLSVTEEMVNELEWSTGDAAFIAELMAELISQLAPDSKATVLCQNFTKPEDNLNLSNMPTEESVHEDQVFQDCVSPQNLVEYDPAQESEHKFLSSENSNSSQFENMSFDQDQTQQHDNKASDSEFKHEEVLRDRRKGAKKSHKEPAGKLLINCFKKLLFRCRS</sequence>
<keyword evidence="12" id="KW-1185">Reference proteome</keyword>
<dbReference type="Gene3D" id="3.30.200.20">
    <property type="entry name" value="Phosphorylase Kinase, domain 1"/>
    <property type="match status" value="1"/>
</dbReference>
<evidence type="ECO:0000256" key="2">
    <source>
        <dbReference type="ARBA" id="ARBA00022527"/>
    </source>
</evidence>
<dbReference type="EC" id="2.7.11.1" evidence="1"/>
<comment type="catalytic activity">
    <reaction evidence="7">
        <text>L-threonyl-[protein] + ATP = O-phospho-L-threonyl-[protein] + ADP + H(+)</text>
        <dbReference type="Rhea" id="RHEA:46608"/>
        <dbReference type="Rhea" id="RHEA-COMP:11060"/>
        <dbReference type="Rhea" id="RHEA-COMP:11605"/>
        <dbReference type="ChEBI" id="CHEBI:15378"/>
        <dbReference type="ChEBI" id="CHEBI:30013"/>
        <dbReference type="ChEBI" id="CHEBI:30616"/>
        <dbReference type="ChEBI" id="CHEBI:61977"/>
        <dbReference type="ChEBI" id="CHEBI:456216"/>
        <dbReference type="EC" id="2.7.11.1"/>
    </reaction>
</comment>
<feature type="region of interest" description="Disordered" evidence="9">
    <location>
        <begin position="442"/>
        <end position="500"/>
    </location>
</feature>
<evidence type="ECO:0000259" key="10">
    <source>
        <dbReference type="PROSITE" id="PS50011"/>
    </source>
</evidence>
<feature type="region of interest" description="Disordered" evidence="9">
    <location>
        <begin position="1"/>
        <end position="21"/>
    </location>
</feature>
<evidence type="ECO:0000256" key="8">
    <source>
        <dbReference type="ARBA" id="ARBA00048679"/>
    </source>
</evidence>
<dbReference type="GO" id="GO:0005524">
    <property type="term" value="F:ATP binding"/>
    <property type="evidence" value="ECO:0007669"/>
    <property type="project" value="UniProtKB-KW"/>
</dbReference>
<dbReference type="InterPro" id="IPR000719">
    <property type="entry name" value="Prot_kinase_dom"/>
</dbReference>
<dbReference type="EMBL" id="JAKOGI010000019">
    <property type="protein sequence ID" value="KAJ8449676.1"/>
    <property type="molecule type" value="Genomic_DNA"/>
</dbReference>
<organism evidence="11 12">
    <name type="scientific">Carnegiea gigantea</name>
    <dbReference type="NCBI Taxonomy" id="171969"/>
    <lineage>
        <taxon>Eukaryota</taxon>
        <taxon>Viridiplantae</taxon>
        <taxon>Streptophyta</taxon>
        <taxon>Embryophyta</taxon>
        <taxon>Tracheophyta</taxon>
        <taxon>Spermatophyta</taxon>
        <taxon>Magnoliopsida</taxon>
        <taxon>eudicotyledons</taxon>
        <taxon>Gunneridae</taxon>
        <taxon>Pentapetalae</taxon>
        <taxon>Caryophyllales</taxon>
        <taxon>Cactineae</taxon>
        <taxon>Cactaceae</taxon>
        <taxon>Cactoideae</taxon>
        <taxon>Echinocereeae</taxon>
        <taxon>Carnegiea</taxon>
    </lineage>
</organism>
<dbReference type="InterPro" id="IPR008271">
    <property type="entry name" value="Ser/Thr_kinase_AS"/>
</dbReference>
<dbReference type="PROSITE" id="PS50011">
    <property type="entry name" value="PROTEIN_KINASE_DOM"/>
    <property type="match status" value="1"/>
</dbReference>
<evidence type="ECO:0000256" key="5">
    <source>
        <dbReference type="ARBA" id="ARBA00022777"/>
    </source>
</evidence>
<keyword evidence="3" id="KW-0808">Transferase</keyword>
<evidence type="ECO:0000313" key="11">
    <source>
        <dbReference type="EMBL" id="KAJ8449676.1"/>
    </source>
</evidence>
<dbReference type="Pfam" id="PF00069">
    <property type="entry name" value="Pkinase"/>
    <property type="match status" value="1"/>
</dbReference>
<keyword evidence="5" id="KW-0418">Kinase</keyword>
<accession>A0A9Q1KVQ2</accession>
<proteinExistence type="predicted"/>
<evidence type="ECO:0000256" key="1">
    <source>
        <dbReference type="ARBA" id="ARBA00012513"/>
    </source>
</evidence>
<evidence type="ECO:0000256" key="7">
    <source>
        <dbReference type="ARBA" id="ARBA00047899"/>
    </source>
</evidence>
<evidence type="ECO:0000313" key="12">
    <source>
        <dbReference type="Proteomes" id="UP001153076"/>
    </source>
</evidence>